<evidence type="ECO:0000259" key="6">
    <source>
        <dbReference type="Pfam" id="PF04932"/>
    </source>
</evidence>
<reference evidence="7 8" key="1">
    <citation type="submission" date="2019-03" db="EMBL/GenBank/DDBJ databases">
        <title>Genomic Encyclopedia of Type Strains, Phase III (KMG-III): the genomes of soil and plant-associated and newly described type strains.</title>
        <authorList>
            <person name="Whitman W."/>
        </authorList>
    </citation>
    <scope>NUCLEOTIDE SEQUENCE [LARGE SCALE GENOMIC DNA]</scope>
    <source>
        <strain evidence="7 8">CECT 8446</strain>
    </source>
</reference>
<proteinExistence type="predicted"/>
<feature type="transmembrane region" description="Helical" evidence="5">
    <location>
        <begin position="79"/>
        <end position="98"/>
    </location>
</feature>
<dbReference type="Proteomes" id="UP000294535">
    <property type="component" value="Unassembled WGS sequence"/>
</dbReference>
<feature type="transmembrane region" description="Helical" evidence="5">
    <location>
        <begin position="161"/>
        <end position="178"/>
    </location>
</feature>
<feature type="transmembrane region" description="Helical" evidence="5">
    <location>
        <begin position="32"/>
        <end position="48"/>
    </location>
</feature>
<keyword evidence="8" id="KW-1185">Reference proteome</keyword>
<evidence type="ECO:0000256" key="3">
    <source>
        <dbReference type="ARBA" id="ARBA00022989"/>
    </source>
</evidence>
<dbReference type="InterPro" id="IPR007016">
    <property type="entry name" value="O-antigen_ligase-rel_domated"/>
</dbReference>
<accession>A0A4V3D2N7</accession>
<dbReference type="EMBL" id="SNYF01000005">
    <property type="protein sequence ID" value="TDQ19617.1"/>
    <property type="molecule type" value="Genomic_DNA"/>
</dbReference>
<evidence type="ECO:0000313" key="7">
    <source>
        <dbReference type="EMBL" id="TDQ19617.1"/>
    </source>
</evidence>
<feature type="transmembrane region" description="Helical" evidence="5">
    <location>
        <begin position="409"/>
        <end position="426"/>
    </location>
</feature>
<keyword evidence="2 5" id="KW-0812">Transmembrane</keyword>
<feature type="transmembrane region" description="Helical" evidence="5">
    <location>
        <begin position="198"/>
        <end position="217"/>
    </location>
</feature>
<feature type="transmembrane region" description="Helical" evidence="5">
    <location>
        <begin position="283"/>
        <end position="301"/>
    </location>
</feature>
<dbReference type="GO" id="GO:0016020">
    <property type="term" value="C:membrane"/>
    <property type="evidence" value="ECO:0007669"/>
    <property type="project" value="UniProtKB-SubCell"/>
</dbReference>
<feature type="transmembrane region" description="Helical" evidence="5">
    <location>
        <begin position="55"/>
        <end position="73"/>
    </location>
</feature>
<feature type="transmembrane region" description="Helical" evidence="5">
    <location>
        <begin position="252"/>
        <end position="271"/>
    </location>
</feature>
<evidence type="ECO:0000256" key="1">
    <source>
        <dbReference type="ARBA" id="ARBA00004141"/>
    </source>
</evidence>
<feature type="transmembrane region" description="Helical" evidence="5">
    <location>
        <begin position="131"/>
        <end position="149"/>
    </location>
</feature>
<feature type="transmembrane region" description="Helical" evidence="5">
    <location>
        <begin position="105"/>
        <end position="125"/>
    </location>
</feature>
<comment type="subcellular location">
    <subcellularLocation>
        <location evidence="1">Membrane</location>
        <topology evidence="1">Multi-pass membrane protein</topology>
    </subcellularLocation>
</comment>
<feature type="transmembrane region" description="Helical" evidence="5">
    <location>
        <begin position="384"/>
        <end position="402"/>
    </location>
</feature>
<sequence length="471" mass="52324">MIKSLLLNRYPLVWIIFHILLGLSATFSPFPLIIWFYLVILTSAVYLIRKTPSPTILFAVLLYLVSFELLARMAKTSPYIPYELGKYLFSAGMIWGILRYQTGGKAGWVMLMCLLPALFIDFSGKVTQADLVFNVLGPLNVALVVVFFYHQKIHVKHFASLIRLMIYPILGVLSYSIIKSPDFDQVEFALGANVDWSGGFGSNQVSTLFGLGALLMFILMINRWVFSGIFLLDALILFGLSFQGLLTFSRGGMLGAVLGIFIILLYLRTANLKSRIKYQLPKVGKYVIPAILVGVMAYLVVDELTSGMLSLRYTGETAGTLQGTKVKSLNTVTTGRLEIFLGDVDLWLDHFFIGVGAGASGFLRETMHGTVAHVELSRLLAEHGLFGFIYFLILCYLGWKLVAEHPNPMIRGILVAFFAVAIYTTFHAAMRTFVTPALVGLSLLAVQIPKTTPARLPRRNIKNTKVLVPVK</sequence>
<feature type="domain" description="O-antigen ligase-related" evidence="6">
    <location>
        <begin position="238"/>
        <end position="392"/>
    </location>
</feature>
<evidence type="ECO:0000313" key="8">
    <source>
        <dbReference type="Proteomes" id="UP000294535"/>
    </source>
</evidence>
<evidence type="ECO:0000256" key="2">
    <source>
        <dbReference type="ARBA" id="ARBA00022692"/>
    </source>
</evidence>
<dbReference type="Pfam" id="PF04932">
    <property type="entry name" value="Wzy_C"/>
    <property type="match status" value="1"/>
</dbReference>
<keyword evidence="3 5" id="KW-1133">Transmembrane helix</keyword>
<organism evidence="7 8">
    <name type="scientific">Algoriphagus boseongensis</name>
    <dbReference type="NCBI Taxonomy" id="1442587"/>
    <lineage>
        <taxon>Bacteria</taxon>
        <taxon>Pseudomonadati</taxon>
        <taxon>Bacteroidota</taxon>
        <taxon>Cytophagia</taxon>
        <taxon>Cytophagales</taxon>
        <taxon>Cyclobacteriaceae</taxon>
        <taxon>Algoriphagus</taxon>
    </lineage>
</organism>
<feature type="transmembrane region" description="Helical" evidence="5">
    <location>
        <begin position="7"/>
        <end position="26"/>
    </location>
</feature>
<evidence type="ECO:0000256" key="4">
    <source>
        <dbReference type="ARBA" id="ARBA00023136"/>
    </source>
</evidence>
<comment type="caution">
    <text evidence="7">The sequence shown here is derived from an EMBL/GenBank/DDBJ whole genome shotgun (WGS) entry which is preliminary data.</text>
</comment>
<dbReference type="AlphaFoldDB" id="A0A4V3D2N7"/>
<gene>
    <name evidence="7" type="ORF">DFQ04_1441</name>
</gene>
<protein>
    <recommendedName>
        <fullName evidence="6">O-antigen ligase-related domain-containing protein</fullName>
    </recommendedName>
</protein>
<evidence type="ECO:0000256" key="5">
    <source>
        <dbReference type="SAM" id="Phobius"/>
    </source>
</evidence>
<feature type="transmembrane region" description="Helical" evidence="5">
    <location>
        <begin position="224"/>
        <end position="246"/>
    </location>
</feature>
<name>A0A4V3D2N7_9BACT</name>
<keyword evidence="4 5" id="KW-0472">Membrane</keyword>